<dbReference type="AlphaFoldDB" id="A0A4Y2CZN7"/>
<accession>A0A4Y2CZN7</accession>
<reference evidence="1 2" key="1">
    <citation type="journal article" date="2019" name="Sci. Rep.">
        <title>Orb-weaving spider Araneus ventricosus genome elucidates the spidroin gene catalogue.</title>
        <authorList>
            <person name="Kono N."/>
            <person name="Nakamura H."/>
            <person name="Ohtoshi R."/>
            <person name="Moran D.A.P."/>
            <person name="Shinohara A."/>
            <person name="Yoshida Y."/>
            <person name="Fujiwara M."/>
            <person name="Mori M."/>
            <person name="Tomita M."/>
            <person name="Arakawa K."/>
        </authorList>
    </citation>
    <scope>NUCLEOTIDE SEQUENCE [LARGE SCALE GENOMIC DNA]</scope>
</reference>
<protein>
    <submittedName>
        <fullName evidence="1">Uncharacterized protein</fullName>
    </submittedName>
</protein>
<comment type="caution">
    <text evidence="1">The sequence shown here is derived from an EMBL/GenBank/DDBJ whole genome shotgun (WGS) entry which is preliminary data.</text>
</comment>
<dbReference type="Proteomes" id="UP000499080">
    <property type="component" value="Unassembled WGS sequence"/>
</dbReference>
<dbReference type="EMBL" id="BGPR01000278">
    <property type="protein sequence ID" value="GBM09952.1"/>
    <property type="molecule type" value="Genomic_DNA"/>
</dbReference>
<dbReference type="OrthoDB" id="7789720at2759"/>
<name>A0A4Y2CZN7_ARAVE</name>
<gene>
    <name evidence="1" type="ORF">AVEN_86830_1</name>
</gene>
<organism evidence="1 2">
    <name type="scientific">Araneus ventricosus</name>
    <name type="common">Orbweaver spider</name>
    <name type="synonym">Epeira ventricosa</name>
    <dbReference type="NCBI Taxonomy" id="182803"/>
    <lineage>
        <taxon>Eukaryota</taxon>
        <taxon>Metazoa</taxon>
        <taxon>Ecdysozoa</taxon>
        <taxon>Arthropoda</taxon>
        <taxon>Chelicerata</taxon>
        <taxon>Arachnida</taxon>
        <taxon>Araneae</taxon>
        <taxon>Araneomorphae</taxon>
        <taxon>Entelegynae</taxon>
        <taxon>Araneoidea</taxon>
        <taxon>Araneidae</taxon>
        <taxon>Araneus</taxon>
    </lineage>
</organism>
<sequence>MSIKVTMQLQLDFSEMMVFLNSDEILTFLDGRYVSAPEAMWRLNEFSLSEKSHVIMRLAVRLPNQLQVVKKSAVIMLLQNLMPLKGLCNGLYNKANSDKTTA</sequence>
<proteinExistence type="predicted"/>
<keyword evidence="2" id="KW-1185">Reference proteome</keyword>
<evidence type="ECO:0000313" key="2">
    <source>
        <dbReference type="Proteomes" id="UP000499080"/>
    </source>
</evidence>
<evidence type="ECO:0000313" key="1">
    <source>
        <dbReference type="EMBL" id="GBM09952.1"/>
    </source>
</evidence>